<proteinExistence type="predicted"/>
<sequence>MCARGTWEPWMTQHWGSLPVTARTFCVSRRCDGHFEQLAHPFTPRPFDLFGTPHSTGKGISSRIGYAGTGMLTRGIPSFSQFPSGRANFVHHSRHRGMWCYHGECDIHRDFFHGSVRVCTFSLNCGSTRAHVDGSGSPGDSHCGRISFSRQQRRGARTWMQFVLGHCGVSRNEACCAQSENASDLTQLTDTWTIGIVALAERIIRARQLKPEAYCSTAAGDWERTRTDSTLTRGEEAAVARLRSGVSHKYGRLLRPLQTAIPSACRCCGPDAAQRTHK</sequence>
<comment type="caution">
    <text evidence="1">The sequence shown here is derived from an EMBL/GenBank/DDBJ whole genome shotgun (WGS) entry which is preliminary data.</text>
</comment>
<evidence type="ECO:0000313" key="1">
    <source>
        <dbReference type="EMBL" id="EKF31519.1"/>
    </source>
</evidence>
<accession>K2N0J4</accession>
<name>K2N0J4_TRYCR</name>
<keyword evidence="2" id="KW-1185">Reference proteome</keyword>
<reference evidence="1 2" key="1">
    <citation type="journal article" date="2012" name="BMC Genomics">
        <title>Comparative genomic analysis of human infective Trypanosoma cruzi lineages with the bat-restricted subspecies T. cruzi marinkellei.</title>
        <authorList>
            <person name="Franzen O."/>
            <person name="Talavera-Lopez C."/>
            <person name="Ochaya S."/>
            <person name="Butler C.E."/>
            <person name="Messenger L.A."/>
            <person name="Lewis M.D."/>
            <person name="Llewellyn M.S."/>
            <person name="Marinkelle C.J."/>
            <person name="Tyler K.M."/>
            <person name="Miles M.A."/>
            <person name="Andersson B."/>
        </authorList>
    </citation>
    <scope>NUCLEOTIDE SEQUENCE [LARGE SCALE GENOMIC DNA]</scope>
    <source>
        <strain evidence="1 2">B7</strain>
    </source>
</reference>
<organism evidence="1 2">
    <name type="scientific">Trypanosoma cruzi marinkellei</name>
    <dbReference type="NCBI Taxonomy" id="85056"/>
    <lineage>
        <taxon>Eukaryota</taxon>
        <taxon>Discoba</taxon>
        <taxon>Euglenozoa</taxon>
        <taxon>Kinetoplastea</taxon>
        <taxon>Metakinetoplastina</taxon>
        <taxon>Trypanosomatida</taxon>
        <taxon>Trypanosomatidae</taxon>
        <taxon>Trypanosoma</taxon>
        <taxon>Schizotrypanum</taxon>
    </lineage>
</organism>
<evidence type="ECO:0000313" key="2">
    <source>
        <dbReference type="Proteomes" id="UP000007350"/>
    </source>
</evidence>
<dbReference type="Proteomes" id="UP000007350">
    <property type="component" value="Unassembled WGS sequence"/>
</dbReference>
<gene>
    <name evidence="1" type="ORF">MOQ_004642</name>
</gene>
<dbReference type="AlphaFoldDB" id="K2N0J4"/>
<dbReference type="OrthoDB" id="252245at2759"/>
<protein>
    <submittedName>
        <fullName evidence="1">Uncharacterized protein</fullName>
    </submittedName>
</protein>
<dbReference type="EMBL" id="AHKC01010758">
    <property type="protein sequence ID" value="EKF31519.1"/>
    <property type="molecule type" value="Genomic_DNA"/>
</dbReference>